<feature type="domain" description="Response regulatory" evidence="2">
    <location>
        <begin position="2"/>
        <end position="118"/>
    </location>
</feature>
<dbReference type="EC" id="3.1.4.52" evidence="6"/>
<keyword evidence="6" id="KW-0378">Hydrolase</keyword>
<dbReference type="Pfam" id="PF00072">
    <property type="entry name" value="Response_reg"/>
    <property type="match status" value="1"/>
</dbReference>
<dbReference type="PANTHER" id="PTHR33121:SF71">
    <property type="entry name" value="OXYGEN SENSOR PROTEIN DOSP"/>
    <property type="match status" value="1"/>
</dbReference>
<dbReference type="Pfam" id="PF08447">
    <property type="entry name" value="PAS_3"/>
    <property type="match status" value="1"/>
</dbReference>
<dbReference type="SMART" id="SM00086">
    <property type="entry name" value="PAC"/>
    <property type="match status" value="1"/>
</dbReference>
<dbReference type="CDD" id="cd01948">
    <property type="entry name" value="EAL"/>
    <property type="match status" value="1"/>
</dbReference>
<organism evidence="6 7">
    <name type="scientific">Sulfurospirillum diekertiae</name>
    <dbReference type="NCBI Taxonomy" id="1854492"/>
    <lineage>
        <taxon>Bacteria</taxon>
        <taxon>Pseudomonadati</taxon>
        <taxon>Campylobacterota</taxon>
        <taxon>Epsilonproteobacteria</taxon>
        <taxon>Campylobacterales</taxon>
        <taxon>Sulfurospirillaceae</taxon>
        <taxon>Sulfurospirillum</taxon>
    </lineage>
</organism>
<dbReference type="Gene3D" id="3.40.50.2300">
    <property type="match status" value="1"/>
</dbReference>
<evidence type="ECO:0000313" key="6">
    <source>
        <dbReference type="EMBL" id="ATB69023.1"/>
    </source>
</evidence>
<dbReference type="PROSITE" id="PS50883">
    <property type="entry name" value="EAL"/>
    <property type="match status" value="1"/>
</dbReference>
<dbReference type="InterPro" id="IPR000014">
    <property type="entry name" value="PAS"/>
</dbReference>
<dbReference type="Gene3D" id="3.20.20.450">
    <property type="entry name" value="EAL domain"/>
    <property type="match status" value="1"/>
</dbReference>
<sequence>MTLLYIEDNAHDREAATNLFSEFFSKIIVGVDGENGVHLYERYHDTIDLVITNITMPRMNGIQMIQSIRKVNPEVAIIVLSSQDEAHDFTQTIEIGVDGYLLKPLHQTQLTQTLNRVLEKLHLRYENKKNSLLLKQYENITNVSSIISKTDPKGVITFVNDKFCQISGYTKEELLGKSHNVIRHPDMPKAAFRDLWKTIKDEKQTWQGIVKNRAKNGDTYYDKTTVQPILNPEGEVEEYISLRHDITAIMSDKKQLFDFLEANRLSVLILVQIEDYPILEKFYDKASVGKIEDTFGRAMLYLMPNRWGFQRVYNLENGLYAFAIDRRSCRANKEEIHEVLEQFLLNVKEHIVKIDSIEYDISVICSFTYGIFKVFEDAKIGIDHAIQNKQSIVYADGLSGIEYDNALKNIETIHMIKTAIDTGKIISYFQPIINNTTQKIEKYESLVRLITEDGQLLTPAYFLETAKKGRYYTKITKIVLDNSFAALYKIPEASISINLSMHDIEREEITQYILTLLHQHHTEAHRIIFELLESEDIKDFLMIKKFIQTVKAQGVKIAIDDFGTGYSNFERLLSYEPDILKIDGSIIKNIQHNELNQHIVETMVLFAKKQHLTTVAEFVENEAIYEIVREMGIDYSQGYYFGRPEMF</sequence>
<dbReference type="InterPro" id="IPR011006">
    <property type="entry name" value="CheY-like_superfamily"/>
</dbReference>
<reference evidence="7" key="1">
    <citation type="submission" date="2017-09" db="EMBL/GenBank/DDBJ databases">
        <title>The complete genome of Sulfurospirillum sp. JPD-1.</title>
        <authorList>
            <person name="Goris T."/>
        </authorList>
    </citation>
    <scope>NUCLEOTIDE SEQUENCE [LARGE SCALE GENOMIC DNA]</scope>
    <source>
        <strain evidence="7">JPD-1</strain>
    </source>
</reference>
<dbReference type="SMART" id="SM00091">
    <property type="entry name" value="PAS"/>
    <property type="match status" value="1"/>
</dbReference>
<dbReference type="Proteomes" id="UP000217349">
    <property type="component" value="Chromosome"/>
</dbReference>
<dbReference type="InterPro" id="IPR001789">
    <property type="entry name" value="Sig_transdc_resp-reg_receiver"/>
</dbReference>
<dbReference type="SUPFAM" id="SSF52172">
    <property type="entry name" value="CheY-like"/>
    <property type="match status" value="1"/>
</dbReference>
<dbReference type="SUPFAM" id="SSF55785">
    <property type="entry name" value="PYP-like sensor domain (PAS domain)"/>
    <property type="match status" value="1"/>
</dbReference>
<proteinExistence type="predicted"/>
<dbReference type="GO" id="GO:0071111">
    <property type="term" value="F:cyclic-guanylate-specific phosphodiesterase activity"/>
    <property type="evidence" value="ECO:0007669"/>
    <property type="project" value="UniProtKB-EC"/>
</dbReference>
<dbReference type="InterPro" id="IPR050706">
    <property type="entry name" value="Cyclic-di-GMP_PDE-like"/>
</dbReference>
<dbReference type="Pfam" id="PF00563">
    <property type="entry name" value="EAL"/>
    <property type="match status" value="1"/>
</dbReference>
<dbReference type="InterPro" id="IPR013655">
    <property type="entry name" value="PAS_fold_3"/>
</dbReference>
<dbReference type="InterPro" id="IPR001633">
    <property type="entry name" value="EAL_dom"/>
</dbReference>
<evidence type="ECO:0000259" key="5">
    <source>
        <dbReference type="PROSITE" id="PS50883"/>
    </source>
</evidence>
<gene>
    <name evidence="6" type="ORF">SJPD1_0910</name>
</gene>
<dbReference type="InterPro" id="IPR035919">
    <property type="entry name" value="EAL_sf"/>
</dbReference>
<dbReference type="GO" id="GO:0000160">
    <property type="term" value="P:phosphorelay signal transduction system"/>
    <property type="evidence" value="ECO:0007669"/>
    <property type="project" value="InterPro"/>
</dbReference>
<dbReference type="SMART" id="SM00448">
    <property type="entry name" value="REC"/>
    <property type="match status" value="1"/>
</dbReference>
<dbReference type="InterPro" id="IPR001610">
    <property type="entry name" value="PAC"/>
</dbReference>
<name>A0A290HBU7_9BACT</name>
<protein>
    <submittedName>
        <fullName evidence="6">Diguanylate cyclase</fullName>
        <ecNumber evidence="6">3.1.4.52</ecNumber>
    </submittedName>
</protein>
<dbReference type="SMART" id="SM00052">
    <property type="entry name" value="EAL"/>
    <property type="match status" value="1"/>
</dbReference>
<evidence type="ECO:0000259" key="2">
    <source>
        <dbReference type="PROSITE" id="PS50110"/>
    </source>
</evidence>
<feature type="domain" description="PAS" evidence="3">
    <location>
        <begin position="140"/>
        <end position="202"/>
    </location>
</feature>
<evidence type="ECO:0000259" key="3">
    <source>
        <dbReference type="PROSITE" id="PS50112"/>
    </source>
</evidence>
<evidence type="ECO:0000313" key="7">
    <source>
        <dbReference type="Proteomes" id="UP000217349"/>
    </source>
</evidence>
<feature type="domain" description="PAC" evidence="4">
    <location>
        <begin position="204"/>
        <end position="258"/>
    </location>
</feature>
<dbReference type="InterPro" id="IPR035965">
    <property type="entry name" value="PAS-like_dom_sf"/>
</dbReference>
<feature type="domain" description="EAL" evidence="5">
    <location>
        <begin position="409"/>
        <end position="647"/>
    </location>
</feature>
<dbReference type="SUPFAM" id="SSF141868">
    <property type="entry name" value="EAL domain-like"/>
    <property type="match status" value="1"/>
</dbReference>
<dbReference type="OrthoDB" id="9790732at2"/>
<dbReference type="NCBIfam" id="TIGR00229">
    <property type="entry name" value="sensory_box"/>
    <property type="match status" value="1"/>
</dbReference>
<dbReference type="KEGG" id="sulj:SJPD1_0910"/>
<dbReference type="PROSITE" id="PS50113">
    <property type="entry name" value="PAC"/>
    <property type="match status" value="1"/>
</dbReference>
<comment type="caution">
    <text evidence="1">Lacks conserved residue(s) required for the propagation of feature annotation.</text>
</comment>
<accession>A0A290HBU7</accession>
<dbReference type="EMBL" id="CP023275">
    <property type="protein sequence ID" value="ATB69023.1"/>
    <property type="molecule type" value="Genomic_DNA"/>
</dbReference>
<evidence type="ECO:0000256" key="1">
    <source>
        <dbReference type="PROSITE-ProRule" id="PRU00169"/>
    </source>
</evidence>
<evidence type="ECO:0000259" key="4">
    <source>
        <dbReference type="PROSITE" id="PS50113"/>
    </source>
</evidence>
<dbReference type="PROSITE" id="PS50110">
    <property type="entry name" value="RESPONSE_REGULATORY"/>
    <property type="match status" value="1"/>
</dbReference>
<dbReference type="CDD" id="cd00130">
    <property type="entry name" value="PAS"/>
    <property type="match status" value="1"/>
</dbReference>
<dbReference type="PANTHER" id="PTHR33121">
    <property type="entry name" value="CYCLIC DI-GMP PHOSPHODIESTERASE PDEF"/>
    <property type="match status" value="1"/>
</dbReference>
<dbReference type="Gene3D" id="3.30.450.20">
    <property type="entry name" value="PAS domain"/>
    <property type="match status" value="1"/>
</dbReference>
<dbReference type="PROSITE" id="PS50112">
    <property type="entry name" value="PAS"/>
    <property type="match status" value="1"/>
</dbReference>
<dbReference type="InterPro" id="IPR000700">
    <property type="entry name" value="PAS-assoc_C"/>
</dbReference>
<dbReference type="AlphaFoldDB" id="A0A290HBU7"/>